<keyword evidence="5" id="KW-1133">Transmembrane helix</keyword>
<comment type="caution">
    <text evidence="7">The sequence shown here is derived from an EMBL/GenBank/DDBJ whole genome shotgun (WGS) entry which is preliminary data.</text>
</comment>
<feature type="transmembrane region" description="Helical" evidence="5">
    <location>
        <begin position="195"/>
        <end position="220"/>
    </location>
</feature>
<keyword evidence="5" id="KW-0812">Transmembrane</keyword>
<feature type="compositionally biased region" description="Polar residues" evidence="4">
    <location>
        <begin position="469"/>
        <end position="484"/>
    </location>
</feature>
<dbReference type="Gene3D" id="1.20.5.1930">
    <property type="match status" value="1"/>
</dbReference>
<feature type="domain" description="Histidine kinase/HSP90-like ATPase" evidence="6">
    <location>
        <begin position="365"/>
        <end position="460"/>
    </location>
</feature>
<dbReference type="RefSeq" id="WP_236022926.1">
    <property type="nucleotide sequence ID" value="NZ_BNJJ01000008.1"/>
</dbReference>
<dbReference type="InterPro" id="IPR003594">
    <property type="entry name" value="HATPase_dom"/>
</dbReference>
<evidence type="ECO:0000256" key="2">
    <source>
        <dbReference type="ARBA" id="ARBA00022777"/>
    </source>
</evidence>
<keyword evidence="8" id="KW-1185">Reference proteome</keyword>
<protein>
    <recommendedName>
        <fullName evidence="6">Histidine kinase/HSP90-like ATPase domain-containing protein</fullName>
    </recommendedName>
</protein>
<evidence type="ECO:0000259" key="6">
    <source>
        <dbReference type="SMART" id="SM00387"/>
    </source>
</evidence>
<gene>
    <name evidence="7" type="ORF">KSZ_30400</name>
</gene>
<keyword evidence="5" id="KW-0472">Membrane</keyword>
<feature type="transmembrane region" description="Helical" evidence="5">
    <location>
        <begin position="143"/>
        <end position="159"/>
    </location>
</feature>
<dbReference type="InterPro" id="IPR050482">
    <property type="entry name" value="Sensor_HK_TwoCompSys"/>
</dbReference>
<dbReference type="SUPFAM" id="SSF55874">
    <property type="entry name" value="ATPase domain of HSP90 chaperone/DNA topoisomerase II/histidine kinase"/>
    <property type="match status" value="1"/>
</dbReference>
<dbReference type="PANTHER" id="PTHR24421:SF55">
    <property type="entry name" value="SENSOR HISTIDINE KINASE YDFH"/>
    <property type="match status" value="1"/>
</dbReference>
<dbReference type="EMBL" id="BNJJ01000008">
    <property type="protein sequence ID" value="GHO85034.1"/>
    <property type="molecule type" value="Genomic_DNA"/>
</dbReference>
<keyword evidence="3" id="KW-0902">Two-component regulatory system</keyword>
<dbReference type="Gene3D" id="3.30.565.10">
    <property type="entry name" value="Histidine kinase-like ATPase, C-terminal domain"/>
    <property type="match status" value="1"/>
</dbReference>
<dbReference type="InterPro" id="IPR036890">
    <property type="entry name" value="HATPase_C_sf"/>
</dbReference>
<name>A0ABQ3VFU4_9CHLR</name>
<proteinExistence type="predicted"/>
<feature type="transmembrane region" description="Helical" evidence="5">
    <location>
        <begin position="120"/>
        <end position="137"/>
    </location>
</feature>
<feature type="region of interest" description="Disordered" evidence="4">
    <location>
        <begin position="441"/>
        <end position="484"/>
    </location>
</feature>
<sequence>MKNKFLMKEPLRWFLLLWVATAVIGSLLGSNVQDSPTNSHFIGDGVPQTIRSGVYFVALSPLPADSLNSSSLPKLQKLQSGVVVASTLPLSSVLLFLLLVALYSFLLWRGLSGRVQPRFLWLYFLFQGLFVVAMQWVVEQPNLALNCYLVLTLCAVAMFKRAVPALLIGTSYLLLFFVSLSIPPSYDVPLGMNLAALWLSFWSFSDLTTIVFFVLGYLMLYLQQSSAQRELEQAHLELQGAYSRLAVSSRQIETLTLLTERQRIARELHDTLAQGIAGMIMQLEVTSAQMHRKNYQQAQQVLSQALFYARTTLQDARHAITDLRSKTPRVDQFVESVQGEIAHFFQMTGIVCHAHLDDLIHTPTHACEHILRVIGEGLSNVARHAQARQVSVEVRVVERWLSILVHDDGQGFDPANQALYTGHYGLLGLQERANLVEGTLSVSSSDGKGTTLEFRNPLAASGDPVPSRTEASQTSPSTQEHTYA</sequence>
<dbReference type="InterPro" id="IPR011712">
    <property type="entry name" value="Sig_transdc_His_kin_sub3_dim/P"/>
</dbReference>
<feature type="transmembrane region" description="Helical" evidence="5">
    <location>
        <begin position="82"/>
        <end position="108"/>
    </location>
</feature>
<reference evidence="7 8" key="1">
    <citation type="journal article" date="2021" name="Int. J. Syst. Evol. Microbiol.">
        <title>Reticulibacter mediterranei gen. nov., sp. nov., within the new family Reticulibacteraceae fam. nov., and Ktedonospora formicarum gen. nov., sp. nov., Ktedonobacter robiniae sp. nov., Dictyobacter formicarum sp. nov. and Dictyobacter arantiisoli sp. nov., belonging to the class Ktedonobacteria.</title>
        <authorList>
            <person name="Yabe S."/>
            <person name="Zheng Y."/>
            <person name="Wang C.M."/>
            <person name="Sakai Y."/>
            <person name="Abe K."/>
            <person name="Yokota A."/>
            <person name="Donadio S."/>
            <person name="Cavaletti L."/>
            <person name="Monciardini P."/>
        </authorList>
    </citation>
    <scope>NUCLEOTIDE SEQUENCE [LARGE SCALE GENOMIC DNA]</scope>
    <source>
        <strain evidence="7 8">SOSP1-9</strain>
    </source>
</reference>
<dbReference type="SMART" id="SM00387">
    <property type="entry name" value="HATPase_c"/>
    <property type="match status" value="1"/>
</dbReference>
<evidence type="ECO:0000256" key="4">
    <source>
        <dbReference type="SAM" id="MobiDB-lite"/>
    </source>
</evidence>
<keyword evidence="1" id="KW-0808">Transferase</keyword>
<evidence type="ECO:0000256" key="5">
    <source>
        <dbReference type="SAM" id="Phobius"/>
    </source>
</evidence>
<organism evidence="7 8">
    <name type="scientific">Dictyobacter formicarum</name>
    <dbReference type="NCBI Taxonomy" id="2778368"/>
    <lineage>
        <taxon>Bacteria</taxon>
        <taxon>Bacillati</taxon>
        <taxon>Chloroflexota</taxon>
        <taxon>Ktedonobacteria</taxon>
        <taxon>Ktedonobacterales</taxon>
        <taxon>Dictyobacteraceae</taxon>
        <taxon>Dictyobacter</taxon>
    </lineage>
</organism>
<accession>A0ABQ3VFU4</accession>
<dbReference type="CDD" id="cd16917">
    <property type="entry name" value="HATPase_UhpB-NarQ-NarX-like"/>
    <property type="match status" value="1"/>
</dbReference>
<evidence type="ECO:0000313" key="8">
    <source>
        <dbReference type="Proteomes" id="UP000635565"/>
    </source>
</evidence>
<keyword evidence="2" id="KW-0418">Kinase</keyword>
<dbReference type="Pfam" id="PF02518">
    <property type="entry name" value="HATPase_c"/>
    <property type="match status" value="1"/>
</dbReference>
<evidence type="ECO:0000256" key="1">
    <source>
        <dbReference type="ARBA" id="ARBA00022679"/>
    </source>
</evidence>
<evidence type="ECO:0000256" key="3">
    <source>
        <dbReference type="ARBA" id="ARBA00023012"/>
    </source>
</evidence>
<evidence type="ECO:0000313" key="7">
    <source>
        <dbReference type="EMBL" id="GHO85034.1"/>
    </source>
</evidence>
<dbReference type="Pfam" id="PF07730">
    <property type="entry name" value="HisKA_3"/>
    <property type="match status" value="1"/>
</dbReference>
<dbReference type="Proteomes" id="UP000635565">
    <property type="component" value="Unassembled WGS sequence"/>
</dbReference>
<feature type="transmembrane region" description="Helical" evidence="5">
    <location>
        <begin position="166"/>
        <end position="183"/>
    </location>
</feature>
<dbReference type="PANTHER" id="PTHR24421">
    <property type="entry name" value="NITRATE/NITRITE SENSOR PROTEIN NARX-RELATED"/>
    <property type="match status" value="1"/>
</dbReference>